<name>A0A3G1L3M5_9CAUD</name>
<reference evidence="1 2" key="1">
    <citation type="journal article" date="2018" name="Environ. Microbiol.">
        <title>Novel phage-host interactions and evolution as revealed by a cyanomyovirus isolated from an estuarine environment.</title>
        <authorList>
            <person name="Xu Y."/>
            <person name="Zhang R."/>
            <person name="Wang N."/>
            <person name="Cai L."/>
            <person name="Tong Y."/>
            <person name="Sun Q."/>
            <person name="Chen F."/>
            <person name="Jiao N."/>
        </authorList>
    </citation>
    <scope>NUCLEOTIDE SEQUENCE [LARGE SCALE GENOMIC DNA]</scope>
</reference>
<evidence type="ECO:0000313" key="2">
    <source>
        <dbReference type="Proteomes" id="UP000274731"/>
    </source>
</evidence>
<proteinExistence type="predicted"/>
<protein>
    <submittedName>
        <fullName evidence="1">Uncharacterized protein</fullName>
    </submittedName>
</protein>
<sequence length="164" mass="17654">MTQTTLLFPDYPTAVSAAKSLGFWEDQIIQTPIYDTEAEPDAEGNYPPLLDENGQPSFTETTEGRLKTAGQTIPEVGSPFSWMIDEIGADPVVIPGTYDEEGNEIVAPSRLLGYVVNVTGELPETALAYSIPYGSAGRLFSGSEAEPFSYEPIPDKPGYVLAKG</sequence>
<dbReference type="Proteomes" id="UP000274731">
    <property type="component" value="Segment"/>
</dbReference>
<dbReference type="EMBL" id="MG450654">
    <property type="protein sequence ID" value="ATW62778.1"/>
    <property type="molecule type" value="Genomic_DNA"/>
</dbReference>
<keyword evidence="2" id="KW-1185">Reference proteome</keyword>
<gene>
    <name evidence="1" type="ORF">SCBWM1_gp94</name>
</gene>
<accession>A0A3G1L3M5</accession>
<evidence type="ECO:0000313" key="1">
    <source>
        <dbReference type="EMBL" id="ATW62778.1"/>
    </source>
</evidence>
<organism evidence="1 2">
    <name type="scientific">Synechococcus phage S-CBWM1</name>
    <dbReference type="NCBI Taxonomy" id="2053653"/>
    <lineage>
        <taxon>Viruses</taxon>
        <taxon>Duplodnaviria</taxon>
        <taxon>Heunggongvirae</taxon>
        <taxon>Uroviricota</taxon>
        <taxon>Caudoviricetes</taxon>
        <taxon>Aokuangvirus</taxon>
        <taxon>Aokuangvirus SCBWM1</taxon>
    </lineage>
</organism>